<evidence type="ECO:0000256" key="1">
    <source>
        <dbReference type="ARBA" id="ARBA00010169"/>
    </source>
</evidence>
<dbReference type="PANTHER" id="PTHR23419">
    <property type="entry name" value="DIVALENT CATION TOLERANCE CUTA-RELATED"/>
    <property type="match status" value="1"/>
</dbReference>
<comment type="similarity">
    <text evidence="1">Belongs to the CutA family.</text>
</comment>
<comment type="caution">
    <text evidence="2">The sequence shown here is derived from an EMBL/GenBank/DDBJ whole genome shotgun (WGS) entry which is preliminary data.</text>
</comment>
<evidence type="ECO:0000313" key="3">
    <source>
        <dbReference type="Proteomes" id="UP000619041"/>
    </source>
</evidence>
<sequence length="103" mass="11311">MTALIWCPFPDEDSAVRAANQLLDEKLIACANLIGTVRSLYQWNDERGDARETGALFKTDAALLEKAVARLEQIHPYEAPAILGWRCDAAAPATAQWLAELGK</sequence>
<dbReference type="RefSeq" id="WP_188645415.1">
    <property type="nucleotide sequence ID" value="NZ_BMKL01000001.1"/>
</dbReference>
<organism evidence="2 3">
    <name type="scientific">Tsuneonella deserti</name>
    <dbReference type="NCBI Taxonomy" id="2035528"/>
    <lineage>
        <taxon>Bacteria</taxon>
        <taxon>Pseudomonadati</taxon>
        <taxon>Pseudomonadota</taxon>
        <taxon>Alphaproteobacteria</taxon>
        <taxon>Sphingomonadales</taxon>
        <taxon>Erythrobacteraceae</taxon>
        <taxon>Tsuneonella</taxon>
    </lineage>
</organism>
<reference evidence="3" key="1">
    <citation type="journal article" date="2019" name="Int. J. Syst. Evol. Microbiol.">
        <title>The Global Catalogue of Microorganisms (GCM) 10K type strain sequencing project: providing services to taxonomists for standard genome sequencing and annotation.</title>
        <authorList>
            <consortium name="The Broad Institute Genomics Platform"/>
            <consortium name="The Broad Institute Genome Sequencing Center for Infectious Disease"/>
            <person name="Wu L."/>
            <person name="Ma J."/>
        </authorList>
    </citation>
    <scope>NUCLEOTIDE SEQUENCE [LARGE SCALE GENOMIC DNA]</scope>
    <source>
        <strain evidence="3">CGMCC 1.15959</strain>
    </source>
</reference>
<accession>A0ABQ1SCL9</accession>
<name>A0ABQ1SCL9_9SPHN</name>
<dbReference type="InterPro" id="IPR004323">
    <property type="entry name" value="Ion_tolerance_CutA"/>
</dbReference>
<protein>
    <submittedName>
        <fullName evidence="2">Divalent-cation tolerance protein CutA</fullName>
    </submittedName>
</protein>
<dbReference type="Gene3D" id="3.30.70.120">
    <property type="match status" value="1"/>
</dbReference>
<dbReference type="Proteomes" id="UP000619041">
    <property type="component" value="Unassembled WGS sequence"/>
</dbReference>
<dbReference type="PANTHER" id="PTHR23419:SF8">
    <property type="entry name" value="FI09726P"/>
    <property type="match status" value="1"/>
</dbReference>
<proteinExistence type="inferred from homology"/>
<dbReference type="InterPro" id="IPR011322">
    <property type="entry name" value="N-reg_PII-like_a/b"/>
</dbReference>
<dbReference type="SUPFAM" id="SSF54913">
    <property type="entry name" value="GlnB-like"/>
    <property type="match status" value="1"/>
</dbReference>
<dbReference type="Pfam" id="PF03091">
    <property type="entry name" value="CutA1"/>
    <property type="match status" value="1"/>
</dbReference>
<gene>
    <name evidence="2" type="ORF">GCM10011515_24780</name>
</gene>
<evidence type="ECO:0000313" key="2">
    <source>
        <dbReference type="EMBL" id="GGE04227.1"/>
    </source>
</evidence>
<dbReference type="EMBL" id="BMKL01000001">
    <property type="protein sequence ID" value="GGE04227.1"/>
    <property type="molecule type" value="Genomic_DNA"/>
</dbReference>
<dbReference type="InterPro" id="IPR015867">
    <property type="entry name" value="N-reg_PII/ATP_PRibTrfase_C"/>
</dbReference>
<keyword evidence="3" id="KW-1185">Reference proteome</keyword>